<dbReference type="Proteomes" id="UP000479000">
    <property type="component" value="Unassembled WGS sequence"/>
</dbReference>
<evidence type="ECO:0000313" key="1">
    <source>
        <dbReference type="EMBL" id="CAB0009243.1"/>
    </source>
</evidence>
<evidence type="ECO:0000313" key="3">
    <source>
        <dbReference type="Proteomes" id="UP000479000"/>
    </source>
</evidence>
<dbReference type="AlphaFoldDB" id="A0A6H5H6J5"/>
<dbReference type="EMBL" id="CADCXU010021622">
    <property type="protein sequence ID" value="CAB0009243.1"/>
    <property type="molecule type" value="Genomic_DNA"/>
</dbReference>
<accession>A0A6H5H6J5</accession>
<protein>
    <submittedName>
        <fullName evidence="2">Uncharacterized protein</fullName>
    </submittedName>
</protein>
<dbReference type="EMBL" id="CADCXU010021623">
    <property type="protein sequence ID" value="CAB0009244.1"/>
    <property type="molecule type" value="Genomic_DNA"/>
</dbReference>
<evidence type="ECO:0000313" key="2">
    <source>
        <dbReference type="EMBL" id="CAB0009244.1"/>
    </source>
</evidence>
<name>A0A6H5H6J5_9HEMI</name>
<sequence>NATFSECKKYPHILQESKIERHKISRRMTILNVKNGSAVPTRSISKCELRLPTEVRLDQTGVSWRSAVPDVLEKAMRSSVQHPQPVR</sequence>
<reference evidence="2 3" key="1">
    <citation type="submission" date="2020-02" db="EMBL/GenBank/DDBJ databases">
        <authorList>
            <person name="Ferguson B K."/>
        </authorList>
    </citation>
    <scope>NUCLEOTIDE SEQUENCE [LARGE SCALE GENOMIC DNA]</scope>
</reference>
<gene>
    <name evidence="1" type="ORF">NTEN_LOCUS14405</name>
    <name evidence="2" type="ORF">NTEN_LOCUS14406</name>
</gene>
<keyword evidence="3" id="KW-1185">Reference proteome</keyword>
<organism evidence="2 3">
    <name type="scientific">Nesidiocoris tenuis</name>
    <dbReference type="NCBI Taxonomy" id="355587"/>
    <lineage>
        <taxon>Eukaryota</taxon>
        <taxon>Metazoa</taxon>
        <taxon>Ecdysozoa</taxon>
        <taxon>Arthropoda</taxon>
        <taxon>Hexapoda</taxon>
        <taxon>Insecta</taxon>
        <taxon>Pterygota</taxon>
        <taxon>Neoptera</taxon>
        <taxon>Paraneoptera</taxon>
        <taxon>Hemiptera</taxon>
        <taxon>Heteroptera</taxon>
        <taxon>Panheteroptera</taxon>
        <taxon>Cimicomorpha</taxon>
        <taxon>Miridae</taxon>
        <taxon>Dicyphina</taxon>
        <taxon>Nesidiocoris</taxon>
    </lineage>
</organism>
<proteinExistence type="predicted"/>
<feature type="non-terminal residue" evidence="2">
    <location>
        <position position="1"/>
    </location>
</feature>